<dbReference type="EMBL" id="CP039543">
    <property type="protein sequence ID" value="QJT10977.1"/>
    <property type="molecule type" value="Genomic_DNA"/>
</dbReference>
<dbReference type="InterPro" id="IPR019613">
    <property type="entry name" value="DUF4198"/>
</dbReference>
<evidence type="ECO:0000256" key="1">
    <source>
        <dbReference type="SAM" id="SignalP"/>
    </source>
</evidence>
<evidence type="ECO:0000313" key="3">
    <source>
        <dbReference type="EMBL" id="TVM31404.1"/>
    </source>
</evidence>
<dbReference type="AlphaFoldDB" id="A0A6P1ZCS2"/>
<dbReference type="RefSeq" id="WP_144306905.1">
    <property type="nucleotide sequence ID" value="NZ_CP039543.1"/>
</dbReference>
<dbReference type="Proteomes" id="UP000503251">
    <property type="component" value="Chromosome"/>
</dbReference>
<dbReference type="Proteomes" id="UP000434052">
    <property type="component" value="Unassembled WGS sequence"/>
</dbReference>
<name>A0A6P1ZCS2_9BACT</name>
<organism evidence="3 4">
    <name type="scientific">Oceanidesulfovibrio marinus</name>
    <dbReference type="NCBI Taxonomy" id="370038"/>
    <lineage>
        <taxon>Bacteria</taxon>
        <taxon>Pseudomonadati</taxon>
        <taxon>Thermodesulfobacteriota</taxon>
        <taxon>Desulfovibrionia</taxon>
        <taxon>Desulfovibrionales</taxon>
        <taxon>Desulfovibrionaceae</taxon>
        <taxon>Oceanidesulfovibrio</taxon>
    </lineage>
</organism>
<proteinExistence type="predicted"/>
<dbReference type="OrthoDB" id="9780723at2"/>
<dbReference type="EMBL" id="QMIF01000016">
    <property type="protein sequence ID" value="TVM31404.1"/>
    <property type="molecule type" value="Genomic_DNA"/>
</dbReference>
<keyword evidence="5" id="KW-1185">Reference proteome</keyword>
<gene>
    <name evidence="3" type="ORF">DQK91_18590</name>
    <name evidence="2" type="ORF">E8L03_19580</name>
</gene>
<evidence type="ECO:0000313" key="4">
    <source>
        <dbReference type="Proteomes" id="UP000434052"/>
    </source>
</evidence>
<keyword evidence="1" id="KW-0732">Signal</keyword>
<accession>A0A6P1ZCS2</accession>
<protein>
    <submittedName>
        <fullName evidence="3">DUF4198 domain-containing protein</fullName>
    </submittedName>
</protein>
<reference evidence="2 5" key="2">
    <citation type="submission" date="2019-04" db="EMBL/GenBank/DDBJ databases">
        <title>Isolation and culture of sulfate reducing bacteria from the cold seep of the South China Sea.</title>
        <authorList>
            <person name="Sun C."/>
            <person name="Liu R."/>
        </authorList>
    </citation>
    <scope>NUCLEOTIDE SEQUENCE [LARGE SCALE GENOMIC DNA]</scope>
    <source>
        <strain evidence="2 5">CS1</strain>
    </source>
</reference>
<dbReference type="Pfam" id="PF10670">
    <property type="entry name" value="DUF4198"/>
    <property type="match status" value="1"/>
</dbReference>
<reference evidence="3 4" key="1">
    <citation type="submission" date="2018-06" db="EMBL/GenBank/DDBJ databases">
        <title>Complete genome of Desulfovibrio marinus P48SEP.</title>
        <authorList>
            <person name="Crispim J.S."/>
            <person name="Vidigal P.M.P."/>
            <person name="Silva L.C.F."/>
            <person name="Araujo L.C."/>
            <person name="Laguardia C.N."/>
            <person name="Dias R.S."/>
            <person name="Sousa M.P."/>
            <person name="Paula S.O."/>
            <person name="Silva C."/>
        </authorList>
    </citation>
    <scope>NUCLEOTIDE SEQUENCE [LARGE SCALE GENOMIC DNA]</scope>
    <source>
        <strain evidence="3 4">P48SEP</strain>
    </source>
</reference>
<evidence type="ECO:0000313" key="5">
    <source>
        <dbReference type="Proteomes" id="UP000503251"/>
    </source>
</evidence>
<evidence type="ECO:0000313" key="2">
    <source>
        <dbReference type="EMBL" id="QJT10977.1"/>
    </source>
</evidence>
<sequence length="273" mass="30004">MKRLLLALCFTLVTAVPAFAHFQMIYTPEIALPEGDALDMKLVFTHPFEAGHTMDMAPVEEFYVVSQRGEEAKPKKTDLKEYLAEISWTSLTNSGKAYEAKLPKKIVRSMGDYVFVLVPGPYYEEEEDIYIQQITKVVANVGGVPGNWGEPVGLPTEIVPLDKPYANWTGGVFRGVVLSDGKPVANADLEIEFMNHPPVPGKNAFQKEAFAEAPQDSFVTMGIKTDANGEFTVGIPHAGWWGVCALGSGPAKEFDGKELSQDAVLWFKAVDMK</sequence>
<feature type="signal peptide" evidence="1">
    <location>
        <begin position="1"/>
        <end position="20"/>
    </location>
</feature>
<feature type="chain" id="PRO_5030159346" evidence="1">
    <location>
        <begin position="21"/>
        <end position="273"/>
    </location>
</feature>